<keyword evidence="2" id="KW-0808">Transferase</keyword>
<dbReference type="GO" id="GO:0008360">
    <property type="term" value="P:regulation of cell shape"/>
    <property type="evidence" value="ECO:0007669"/>
    <property type="project" value="UniProtKB-KW"/>
</dbReference>
<dbReference type="OrthoDB" id="177750at2"/>
<dbReference type="InterPro" id="IPR038063">
    <property type="entry name" value="Transpep_catalytic_dom"/>
</dbReference>
<dbReference type="Proteomes" id="UP000182635">
    <property type="component" value="Unassembled WGS sequence"/>
</dbReference>
<dbReference type="GO" id="GO:0005576">
    <property type="term" value="C:extracellular region"/>
    <property type="evidence" value="ECO:0007669"/>
    <property type="project" value="TreeGrafter"/>
</dbReference>
<evidence type="ECO:0000313" key="7">
    <source>
        <dbReference type="EMBL" id="SFG54845.1"/>
    </source>
</evidence>
<dbReference type="PANTHER" id="PTHR30582">
    <property type="entry name" value="L,D-TRANSPEPTIDASE"/>
    <property type="match status" value="1"/>
</dbReference>
<reference evidence="8" key="1">
    <citation type="submission" date="2016-10" db="EMBL/GenBank/DDBJ databases">
        <authorList>
            <person name="Varghese N."/>
            <person name="Submissions S."/>
        </authorList>
    </citation>
    <scope>NUCLEOTIDE SEQUENCE [LARGE SCALE GENOMIC DNA]</scope>
    <source>
        <strain evidence="8">DSM 20403</strain>
    </source>
</reference>
<organism evidence="7 8">
    <name type="scientific">Ligilactobacillus ruminis DSM 20403 = NBRC 102161</name>
    <dbReference type="NCBI Taxonomy" id="1423798"/>
    <lineage>
        <taxon>Bacteria</taxon>
        <taxon>Bacillati</taxon>
        <taxon>Bacillota</taxon>
        <taxon>Bacilli</taxon>
        <taxon>Lactobacillales</taxon>
        <taxon>Lactobacillaceae</taxon>
        <taxon>Ligilactobacillus</taxon>
    </lineage>
</organism>
<dbReference type="UniPathway" id="UPA00219"/>
<dbReference type="CDD" id="cd16913">
    <property type="entry name" value="YkuD_like"/>
    <property type="match status" value="1"/>
</dbReference>
<keyword evidence="4" id="KW-0573">Peptidoglycan synthesis</keyword>
<evidence type="ECO:0000256" key="4">
    <source>
        <dbReference type="ARBA" id="ARBA00022984"/>
    </source>
</evidence>
<dbReference type="GO" id="GO:0018104">
    <property type="term" value="P:peptidoglycan-protein cross-linking"/>
    <property type="evidence" value="ECO:0007669"/>
    <property type="project" value="TreeGrafter"/>
</dbReference>
<feature type="domain" description="L,D-TPase catalytic" evidence="6">
    <location>
        <begin position="94"/>
        <end position="228"/>
    </location>
</feature>
<protein>
    <submittedName>
        <fullName evidence="7">L,D-transpeptidase catalytic domain</fullName>
    </submittedName>
</protein>
<accession>A0A1I2SPP6</accession>
<dbReference type="RefSeq" id="WP_014074037.1">
    <property type="nucleotide sequence ID" value="NZ_AYYL01000033.1"/>
</dbReference>
<evidence type="ECO:0000313" key="8">
    <source>
        <dbReference type="Proteomes" id="UP000182635"/>
    </source>
</evidence>
<dbReference type="GeneID" id="29801780"/>
<evidence type="ECO:0000256" key="1">
    <source>
        <dbReference type="ARBA" id="ARBA00004752"/>
    </source>
</evidence>
<keyword evidence="3" id="KW-0133">Cell shape</keyword>
<dbReference type="PANTHER" id="PTHR30582:SF2">
    <property type="entry name" value="L,D-TRANSPEPTIDASE YCIB-RELATED"/>
    <property type="match status" value="1"/>
</dbReference>
<keyword evidence="5" id="KW-0961">Cell wall biogenesis/degradation</keyword>
<dbReference type="EMBL" id="FOPI01000035">
    <property type="protein sequence ID" value="SFG54845.1"/>
    <property type="molecule type" value="Genomic_DNA"/>
</dbReference>
<dbReference type="GO" id="GO:0071972">
    <property type="term" value="F:peptidoglycan L,D-transpeptidase activity"/>
    <property type="evidence" value="ECO:0007669"/>
    <property type="project" value="TreeGrafter"/>
</dbReference>
<dbReference type="GO" id="GO:0016740">
    <property type="term" value="F:transferase activity"/>
    <property type="evidence" value="ECO:0007669"/>
    <property type="project" value="UniProtKB-KW"/>
</dbReference>
<dbReference type="GO" id="GO:0071555">
    <property type="term" value="P:cell wall organization"/>
    <property type="evidence" value="ECO:0007669"/>
    <property type="project" value="UniProtKB-KW"/>
</dbReference>
<sequence>MKKKNIIYWAVALVLVLVTAYSTIHVHNARQVNDVKMQSESRKQAEEDAQQKRLLADQKKRLIKPASWDKPTLSGGYPDISKYAHAKKKEERIWIEVNLRKQRVYIRRGPYTLYTMYASVGKNYKKTKAYQCTPIGHFKIEKRRGVSYYDPTRGYGARYWTAFKDDGLYRFESVPFDENGKVIKAEAEKLGQKVTKKHNIKAYGSIRLSVPDAQWIEENIPAKTRVVIDSQDDKRDAWEYLKVD</sequence>
<evidence type="ECO:0000256" key="5">
    <source>
        <dbReference type="ARBA" id="ARBA00023316"/>
    </source>
</evidence>
<proteinExistence type="predicted"/>
<gene>
    <name evidence="7" type="ORF">SAMN02910432_01796</name>
</gene>
<evidence type="ECO:0000259" key="6">
    <source>
        <dbReference type="Pfam" id="PF03734"/>
    </source>
</evidence>
<name>A0A1I2SPP6_9LACO</name>
<dbReference type="SUPFAM" id="SSF141523">
    <property type="entry name" value="L,D-transpeptidase catalytic domain-like"/>
    <property type="match status" value="1"/>
</dbReference>
<dbReference type="Pfam" id="PF03734">
    <property type="entry name" value="YkuD"/>
    <property type="match status" value="1"/>
</dbReference>
<dbReference type="InterPro" id="IPR050979">
    <property type="entry name" value="LD-transpeptidase"/>
</dbReference>
<dbReference type="InterPro" id="IPR005490">
    <property type="entry name" value="LD_TPept_cat_dom"/>
</dbReference>
<dbReference type="AlphaFoldDB" id="A0A1I2SPP6"/>
<dbReference type="Gene3D" id="2.40.440.10">
    <property type="entry name" value="L,D-transpeptidase catalytic domain-like"/>
    <property type="match status" value="1"/>
</dbReference>
<evidence type="ECO:0000256" key="3">
    <source>
        <dbReference type="ARBA" id="ARBA00022960"/>
    </source>
</evidence>
<evidence type="ECO:0000256" key="2">
    <source>
        <dbReference type="ARBA" id="ARBA00022679"/>
    </source>
</evidence>
<comment type="pathway">
    <text evidence="1">Cell wall biogenesis; peptidoglycan biosynthesis.</text>
</comment>